<dbReference type="AlphaFoldDB" id="A0A4W5LTJ3"/>
<dbReference type="PANTHER" id="PTHR43651">
    <property type="entry name" value="1,4-ALPHA-GLUCAN-BRANCHING ENZYME"/>
    <property type="match status" value="1"/>
</dbReference>
<keyword evidence="2" id="KW-1185">Reference proteome</keyword>
<dbReference type="SUPFAM" id="SSF51445">
    <property type="entry name" value="(Trans)glycosidases"/>
    <property type="match status" value="1"/>
</dbReference>
<dbReference type="GO" id="GO:0005737">
    <property type="term" value="C:cytoplasm"/>
    <property type="evidence" value="ECO:0007669"/>
    <property type="project" value="TreeGrafter"/>
</dbReference>
<reference evidence="1" key="2">
    <citation type="submission" date="2025-08" db="UniProtKB">
        <authorList>
            <consortium name="Ensembl"/>
        </authorList>
    </citation>
    <scope>IDENTIFICATION</scope>
</reference>
<proteinExistence type="predicted"/>
<protein>
    <submittedName>
        <fullName evidence="1">Uncharacterized protein</fullName>
    </submittedName>
</protein>
<evidence type="ECO:0000313" key="2">
    <source>
        <dbReference type="Proteomes" id="UP000314982"/>
    </source>
</evidence>
<dbReference type="GO" id="GO:0005978">
    <property type="term" value="P:glycogen biosynthetic process"/>
    <property type="evidence" value="ECO:0007669"/>
    <property type="project" value="TreeGrafter"/>
</dbReference>
<organism evidence="1 2">
    <name type="scientific">Hucho hucho</name>
    <name type="common">huchen</name>
    <dbReference type="NCBI Taxonomy" id="62062"/>
    <lineage>
        <taxon>Eukaryota</taxon>
        <taxon>Metazoa</taxon>
        <taxon>Chordata</taxon>
        <taxon>Craniata</taxon>
        <taxon>Vertebrata</taxon>
        <taxon>Euteleostomi</taxon>
        <taxon>Actinopterygii</taxon>
        <taxon>Neopterygii</taxon>
        <taxon>Teleostei</taxon>
        <taxon>Protacanthopterygii</taxon>
        <taxon>Salmoniformes</taxon>
        <taxon>Salmonidae</taxon>
        <taxon>Salmoninae</taxon>
        <taxon>Hucho</taxon>
    </lineage>
</organism>
<dbReference type="PANTHER" id="PTHR43651:SF3">
    <property type="entry name" value="1,4-ALPHA-GLUCAN-BRANCHING ENZYME"/>
    <property type="match status" value="1"/>
</dbReference>
<accession>A0A4W5LTJ3</accession>
<dbReference type="GO" id="GO:0003844">
    <property type="term" value="F:1,4-alpha-glucan branching enzyme activity"/>
    <property type="evidence" value="ECO:0007669"/>
    <property type="project" value="TreeGrafter"/>
</dbReference>
<dbReference type="InterPro" id="IPR017853">
    <property type="entry name" value="GH"/>
</dbReference>
<name>A0A4W5LTJ3_9TELE</name>
<dbReference type="Ensembl" id="ENSHHUT00000030819.1">
    <property type="protein sequence ID" value="ENSHHUP00000029591.1"/>
    <property type="gene ID" value="ENSHHUG00000018856.1"/>
</dbReference>
<evidence type="ECO:0000313" key="1">
    <source>
        <dbReference type="Ensembl" id="ENSHHUP00000029591.1"/>
    </source>
</evidence>
<reference evidence="1" key="3">
    <citation type="submission" date="2025-09" db="UniProtKB">
        <authorList>
            <consortium name="Ensembl"/>
        </authorList>
    </citation>
    <scope>IDENTIFICATION</scope>
</reference>
<reference evidence="2" key="1">
    <citation type="submission" date="2018-06" db="EMBL/GenBank/DDBJ databases">
        <title>Genome assembly of Danube salmon.</title>
        <authorList>
            <person name="Macqueen D.J."/>
            <person name="Gundappa M.K."/>
        </authorList>
    </citation>
    <scope>NUCLEOTIDE SEQUENCE [LARGE SCALE GENOMIC DNA]</scope>
</reference>
<dbReference type="Gene3D" id="3.20.20.80">
    <property type="entry name" value="Glycosidases"/>
    <property type="match status" value="1"/>
</dbReference>
<dbReference type="Proteomes" id="UP000314982">
    <property type="component" value="Unassembled WGS sequence"/>
</dbReference>
<sequence length="72" mass="8319">MEEYRFDGFRFDGVSSMLYHHHGVAMSFSGGYSEYFGMQVDEDSIIHLMLSNHILHTLYPDCITIAEVMTHT</sequence>